<keyword evidence="2" id="KW-1185">Reference proteome</keyword>
<dbReference type="AlphaFoldDB" id="A0A0D0E6Z2"/>
<dbReference type="Proteomes" id="UP000054538">
    <property type="component" value="Unassembled WGS sequence"/>
</dbReference>
<evidence type="ECO:0000313" key="1">
    <source>
        <dbReference type="EMBL" id="KIK93615.1"/>
    </source>
</evidence>
<accession>A0A0D0E6Z2</accession>
<dbReference type="HOGENOM" id="CLU_2441512_0_0_1"/>
<reference evidence="2" key="2">
    <citation type="submission" date="2015-01" db="EMBL/GenBank/DDBJ databases">
        <title>Evolutionary Origins and Diversification of the Mycorrhizal Mutualists.</title>
        <authorList>
            <consortium name="DOE Joint Genome Institute"/>
            <consortium name="Mycorrhizal Genomics Consortium"/>
            <person name="Kohler A."/>
            <person name="Kuo A."/>
            <person name="Nagy L.G."/>
            <person name="Floudas D."/>
            <person name="Copeland A."/>
            <person name="Barry K.W."/>
            <person name="Cichocki N."/>
            <person name="Veneault-Fourrey C."/>
            <person name="LaButti K."/>
            <person name="Lindquist E.A."/>
            <person name="Lipzen A."/>
            <person name="Lundell T."/>
            <person name="Morin E."/>
            <person name="Murat C."/>
            <person name="Riley R."/>
            <person name="Ohm R."/>
            <person name="Sun H."/>
            <person name="Tunlid A."/>
            <person name="Henrissat B."/>
            <person name="Grigoriev I.V."/>
            <person name="Hibbett D.S."/>
            <person name="Martin F."/>
        </authorList>
    </citation>
    <scope>NUCLEOTIDE SEQUENCE [LARGE SCALE GENOMIC DNA]</scope>
    <source>
        <strain evidence="2">Ve08.2h10</strain>
    </source>
</reference>
<sequence>MLINMQLLCIGDPTPPEILDNPKFYPFLQHAVGAIDGTHIACCPAADERDASRNRKGFVSQNVLARWRTLPFGTMPVHMIYVPPWPILPS</sequence>
<proteinExistence type="predicted"/>
<organism evidence="1 2">
    <name type="scientific">Paxillus rubicundulus Ve08.2h10</name>
    <dbReference type="NCBI Taxonomy" id="930991"/>
    <lineage>
        <taxon>Eukaryota</taxon>
        <taxon>Fungi</taxon>
        <taxon>Dikarya</taxon>
        <taxon>Basidiomycota</taxon>
        <taxon>Agaricomycotina</taxon>
        <taxon>Agaricomycetes</taxon>
        <taxon>Agaricomycetidae</taxon>
        <taxon>Boletales</taxon>
        <taxon>Paxilineae</taxon>
        <taxon>Paxillaceae</taxon>
        <taxon>Paxillus</taxon>
    </lineage>
</organism>
<name>A0A0D0E6Z2_9AGAM</name>
<dbReference type="OrthoDB" id="1681765at2759"/>
<evidence type="ECO:0000313" key="2">
    <source>
        <dbReference type="Proteomes" id="UP000054538"/>
    </source>
</evidence>
<gene>
    <name evidence="1" type="ORF">PAXRUDRAFT_502957</name>
</gene>
<reference evidence="1 2" key="1">
    <citation type="submission" date="2014-04" db="EMBL/GenBank/DDBJ databases">
        <authorList>
            <consortium name="DOE Joint Genome Institute"/>
            <person name="Kuo A."/>
            <person name="Kohler A."/>
            <person name="Jargeat P."/>
            <person name="Nagy L.G."/>
            <person name="Floudas D."/>
            <person name="Copeland A."/>
            <person name="Barry K.W."/>
            <person name="Cichocki N."/>
            <person name="Veneault-Fourrey C."/>
            <person name="LaButti K."/>
            <person name="Lindquist E.A."/>
            <person name="Lipzen A."/>
            <person name="Lundell T."/>
            <person name="Morin E."/>
            <person name="Murat C."/>
            <person name="Sun H."/>
            <person name="Tunlid A."/>
            <person name="Henrissat B."/>
            <person name="Grigoriev I.V."/>
            <person name="Hibbett D.S."/>
            <person name="Martin F."/>
            <person name="Nordberg H.P."/>
            <person name="Cantor M.N."/>
            <person name="Hua S.X."/>
        </authorList>
    </citation>
    <scope>NUCLEOTIDE SEQUENCE [LARGE SCALE GENOMIC DNA]</scope>
    <source>
        <strain evidence="1 2">Ve08.2h10</strain>
    </source>
</reference>
<dbReference type="EMBL" id="KN825170">
    <property type="protein sequence ID" value="KIK93615.1"/>
    <property type="molecule type" value="Genomic_DNA"/>
</dbReference>
<dbReference type="InParanoid" id="A0A0D0E6Z2"/>
<protein>
    <submittedName>
        <fullName evidence="1">Unplaced genomic scaffold scaffold_348, whole genome shotgun sequence</fullName>
    </submittedName>
</protein>